<dbReference type="CDD" id="cd00452">
    <property type="entry name" value="KDPG_aldolase"/>
    <property type="match status" value="1"/>
</dbReference>
<comment type="caution">
    <text evidence="6">The sequence shown here is derived from an EMBL/GenBank/DDBJ whole genome shotgun (WGS) entry which is preliminary data.</text>
</comment>
<evidence type="ECO:0000313" key="6">
    <source>
        <dbReference type="EMBL" id="MSV24964.1"/>
    </source>
</evidence>
<organism evidence="6 7">
    <name type="scientific">Selenomonas montiformis</name>
    <dbReference type="NCBI Taxonomy" id="2652285"/>
    <lineage>
        <taxon>Bacteria</taxon>
        <taxon>Bacillati</taxon>
        <taxon>Bacillota</taxon>
        <taxon>Negativicutes</taxon>
        <taxon>Selenomonadales</taxon>
        <taxon>Selenomonadaceae</taxon>
        <taxon>Selenomonas</taxon>
    </lineage>
</organism>
<proteinExistence type="inferred from homology"/>
<dbReference type="PANTHER" id="PTHR30246:SF1">
    <property type="entry name" value="2-DEHYDRO-3-DEOXY-6-PHOSPHOGALACTONATE ALDOLASE-RELATED"/>
    <property type="match status" value="1"/>
</dbReference>
<dbReference type="InterPro" id="IPR000887">
    <property type="entry name" value="Aldlse_KDPG_KHG"/>
</dbReference>
<evidence type="ECO:0000313" key="7">
    <source>
        <dbReference type="Proteomes" id="UP000430222"/>
    </source>
</evidence>
<name>A0A6I2UXZ7_9FIRM</name>
<evidence type="ECO:0000256" key="2">
    <source>
        <dbReference type="ARBA" id="ARBA00006906"/>
    </source>
</evidence>
<evidence type="ECO:0000256" key="4">
    <source>
        <dbReference type="ARBA" id="ARBA00023239"/>
    </source>
</evidence>
<keyword evidence="5" id="KW-0119">Carbohydrate metabolism</keyword>
<evidence type="ECO:0000256" key="1">
    <source>
        <dbReference type="ARBA" id="ARBA00004761"/>
    </source>
</evidence>
<dbReference type="PANTHER" id="PTHR30246">
    <property type="entry name" value="2-KETO-3-DEOXY-6-PHOSPHOGLUCONATE ALDOLASE"/>
    <property type="match status" value="1"/>
</dbReference>
<gene>
    <name evidence="6" type="primary">eda</name>
    <name evidence="6" type="ORF">FYJ78_07170</name>
</gene>
<dbReference type="Proteomes" id="UP000430222">
    <property type="component" value="Unassembled WGS sequence"/>
</dbReference>
<protein>
    <submittedName>
        <fullName evidence="6">Bifunctional 4-hydroxy-2-oxoglutarate aldolase/2-dehydro-3-deoxy-phosphogluconate aldolase</fullName>
        <ecNumber evidence="6">4.1.2.14</ecNumber>
        <ecNumber evidence="6">4.1.3.16</ecNumber>
    </submittedName>
</protein>
<comment type="pathway">
    <text evidence="1">Carbohydrate acid metabolism.</text>
</comment>
<dbReference type="Pfam" id="PF01081">
    <property type="entry name" value="Aldolase"/>
    <property type="match status" value="1"/>
</dbReference>
<dbReference type="EMBL" id="VUNL01000007">
    <property type="protein sequence ID" value="MSV24964.1"/>
    <property type="molecule type" value="Genomic_DNA"/>
</dbReference>
<dbReference type="Gene3D" id="3.20.20.70">
    <property type="entry name" value="Aldolase class I"/>
    <property type="match status" value="1"/>
</dbReference>
<accession>A0A6I2UXZ7</accession>
<dbReference type="SUPFAM" id="SSF51569">
    <property type="entry name" value="Aldolase"/>
    <property type="match status" value="1"/>
</dbReference>
<dbReference type="EC" id="4.1.2.14" evidence="6"/>
<keyword evidence="7" id="KW-1185">Reference proteome</keyword>
<dbReference type="NCBIfam" id="TIGR01182">
    <property type="entry name" value="eda"/>
    <property type="match status" value="1"/>
</dbReference>
<dbReference type="RefSeq" id="WP_154620742.1">
    <property type="nucleotide sequence ID" value="NZ_JBQHVT010000008.1"/>
</dbReference>
<evidence type="ECO:0000256" key="5">
    <source>
        <dbReference type="ARBA" id="ARBA00023277"/>
    </source>
</evidence>
<reference evidence="6 7" key="1">
    <citation type="submission" date="2019-08" db="EMBL/GenBank/DDBJ databases">
        <title>In-depth cultivation of the pig gut microbiome towards novel bacterial diversity and tailored functional studies.</title>
        <authorList>
            <person name="Wylensek D."/>
            <person name="Hitch T.C.A."/>
            <person name="Clavel T."/>
        </authorList>
    </citation>
    <scope>NUCLEOTIDE SEQUENCE [LARGE SCALE GENOMIC DNA]</scope>
    <source>
        <strain evidence="7">WCA-380-WT-3B3</strain>
    </source>
</reference>
<dbReference type="NCBIfam" id="NF005119">
    <property type="entry name" value="PRK06552.1"/>
    <property type="match status" value="1"/>
</dbReference>
<comment type="similarity">
    <text evidence="2">Belongs to the KHG/KDPG aldolase family.</text>
</comment>
<dbReference type="GO" id="GO:0008700">
    <property type="term" value="F:(R,S)-4-hydroxy-2-oxoglutarate aldolase activity"/>
    <property type="evidence" value="ECO:0007669"/>
    <property type="project" value="UniProtKB-EC"/>
</dbReference>
<dbReference type="AlphaFoldDB" id="A0A6I2UXZ7"/>
<dbReference type="InterPro" id="IPR013785">
    <property type="entry name" value="Aldolase_TIM"/>
</dbReference>
<sequence length="214" mass="21888">MDKNQVAAKLSAQGIIAVVRGRTCEDGIKIADACIKGGVKAIELAFTTPQGDVAIKTLAEKYRDDEDVIIGAGTVLDAASCRIAILNGAKFIVSPCFSEEVVRMCNLYRVVSCPGVMTPTEAVAALSAGADIIKVFPGDIVGTKMIKDLHGPLPQAALMPSGGVSVENTADWLHAGAVAVSAGGSLTGAAKTGDYDGVTAKAREFVQAVAAARA</sequence>
<dbReference type="GO" id="GO:0008675">
    <property type="term" value="F:2-dehydro-3-deoxy-phosphogluconate aldolase activity"/>
    <property type="evidence" value="ECO:0007669"/>
    <property type="project" value="UniProtKB-EC"/>
</dbReference>
<dbReference type="EC" id="4.1.3.16" evidence="6"/>
<keyword evidence="4 6" id="KW-0456">Lyase</keyword>
<evidence type="ECO:0000256" key="3">
    <source>
        <dbReference type="ARBA" id="ARBA00011233"/>
    </source>
</evidence>
<comment type="subunit">
    <text evidence="3">Homotrimer.</text>
</comment>